<dbReference type="GO" id="GO:0005737">
    <property type="term" value="C:cytoplasm"/>
    <property type="evidence" value="ECO:0007669"/>
    <property type="project" value="TreeGrafter"/>
</dbReference>
<dbReference type="AlphaFoldDB" id="A0A7H9AYD1"/>
<dbReference type="OrthoDB" id="2192561at2759"/>
<proteinExistence type="inferred from homology"/>
<evidence type="ECO:0000313" key="4">
    <source>
        <dbReference type="Proteomes" id="UP000509704"/>
    </source>
</evidence>
<dbReference type="PANTHER" id="PTHR12821:SF0">
    <property type="entry name" value="BYSTIN"/>
    <property type="match status" value="1"/>
</dbReference>
<evidence type="ECO:0008006" key="5">
    <source>
        <dbReference type="Google" id="ProtNLM"/>
    </source>
</evidence>
<protein>
    <recommendedName>
        <fullName evidence="5">Essential nuclear protein 1</fullName>
    </recommendedName>
</protein>
<dbReference type="GO" id="GO:0006364">
    <property type="term" value="P:rRNA processing"/>
    <property type="evidence" value="ECO:0007669"/>
    <property type="project" value="TreeGrafter"/>
</dbReference>
<dbReference type="GO" id="GO:0005730">
    <property type="term" value="C:nucleolus"/>
    <property type="evidence" value="ECO:0007669"/>
    <property type="project" value="TreeGrafter"/>
</dbReference>
<dbReference type="PANTHER" id="PTHR12821">
    <property type="entry name" value="BYSTIN"/>
    <property type="match status" value="1"/>
</dbReference>
<feature type="compositionally biased region" description="Acidic residues" evidence="2">
    <location>
        <begin position="97"/>
        <end position="108"/>
    </location>
</feature>
<dbReference type="Pfam" id="PF05291">
    <property type="entry name" value="Bystin"/>
    <property type="match status" value="1"/>
</dbReference>
<name>A0A7H9AYD1_ZYGMR</name>
<sequence length="484" mass="55545">MGKVANARSRKQRHDPLLKDLDSVQGTLRKAHGKTTSKREDDADEHEEFIDSNTSRKILQLAKQQQDEIAVEEDKQLQEAKNNSARFKSMQYHDGSGEEEEEDEDEDGNSGNISDFDEYHGEGVENEEEEIVEIDEEDNAMFEQYFKGSGDYNASSGSYNLADKIMASIKEKEMEHDDEINESAGNVPQQPEEDLREKAMRGEGVALPEKVIRAYTTIGTILSTWTHGKLPKLFKVIPSLRNWQDVLYVTFPEQWSPHVVYEATKLFVSNMSAKESQKFVTLILYERFREEIERSQDHSLNYHVYRALKKSLYKPSAFFKGFLFPLAESGCNVREATIAGSILAKVSIPVLHSSAALSYLLRLPFSPSTAVFIRVLLDKKYALPYQTVDECVYYFMRFRVLEDGSNYEDATRTLPVVWHKAFLTFAQRYKNDITQDQRDFLLETVRQKGHKDIGPEIRRELLAGASREFVDPSVENNDLMIDIK</sequence>
<dbReference type="EMBL" id="CP058605">
    <property type="protein sequence ID" value="QLG71134.1"/>
    <property type="molecule type" value="Genomic_DNA"/>
</dbReference>
<dbReference type="GO" id="GO:0030688">
    <property type="term" value="C:preribosome, small subunit precursor"/>
    <property type="evidence" value="ECO:0007669"/>
    <property type="project" value="TreeGrafter"/>
</dbReference>
<evidence type="ECO:0000256" key="1">
    <source>
        <dbReference type="ARBA" id="ARBA00007114"/>
    </source>
</evidence>
<reference evidence="3 4" key="1">
    <citation type="submission" date="2020-07" db="EMBL/GenBank/DDBJ databases">
        <title>The yeast mating-type switching endonuclease HO is a domesticated member of an unorthodox homing genetic element family.</title>
        <authorList>
            <person name="Coughlan A.Y."/>
            <person name="Lombardi L."/>
            <person name="Braun-Galleani S."/>
            <person name="Martos A.R."/>
            <person name="Galeote V."/>
            <person name="Bigey F."/>
            <person name="Dequin S."/>
            <person name="Byrne K.P."/>
            <person name="Wolfe K.H."/>
        </authorList>
    </citation>
    <scope>NUCLEOTIDE SEQUENCE [LARGE SCALE GENOMIC DNA]</scope>
    <source>
        <strain evidence="3 4">NRRL Y-6702</strain>
    </source>
</reference>
<keyword evidence="4" id="KW-1185">Reference proteome</keyword>
<dbReference type="InterPro" id="IPR007955">
    <property type="entry name" value="Bystin"/>
</dbReference>
<evidence type="ECO:0000313" key="3">
    <source>
        <dbReference type="EMBL" id="QLG71134.1"/>
    </source>
</evidence>
<dbReference type="Proteomes" id="UP000509704">
    <property type="component" value="Chromosome 2"/>
</dbReference>
<feature type="region of interest" description="Disordered" evidence="2">
    <location>
        <begin position="65"/>
        <end position="128"/>
    </location>
</feature>
<dbReference type="KEGG" id="zmk:HG535_0B01720"/>
<dbReference type="RefSeq" id="XP_037142862.1">
    <property type="nucleotide sequence ID" value="XM_037286967.1"/>
</dbReference>
<dbReference type="GO" id="GO:0030515">
    <property type="term" value="F:snoRNA binding"/>
    <property type="evidence" value="ECO:0007669"/>
    <property type="project" value="TreeGrafter"/>
</dbReference>
<gene>
    <name evidence="3" type="ORF">HG535_0B01720</name>
</gene>
<comment type="similarity">
    <text evidence="1">Belongs to the bystin family.</text>
</comment>
<feature type="region of interest" description="Disordered" evidence="2">
    <location>
        <begin position="1"/>
        <end position="53"/>
    </location>
</feature>
<dbReference type="GeneID" id="59234795"/>
<organism evidence="3 4">
    <name type="scientific">Zygotorulaspora mrakii</name>
    <name type="common">Zygosaccharomyces mrakii</name>
    <dbReference type="NCBI Taxonomy" id="42260"/>
    <lineage>
        <taxon>Eukaryota</taxon>
        <taxon>Fungi</taxon>
        <taxon>Dikarya</taxon>
        <taxon>Ascomycota</taxon>
        <taxon>Saccharomycotina</taxon>
        <taxon>Saccharomycetes</taxon>
        <taxon>Saccharomycetales</taxon>
        <taxon>Saccharomycetaceae</taxon>
        <taxon>Zygotorulaspora</taxon>
    </lineage>
</organism>
<accession>A0A7H9AYD1</accession>
<evidence type="ECO:0000256" key="2">
    <source>
        <dbReference type="SAM" id="MobiDB-lite"/>
    </source>
</evidence>